<dbReference type="Pfam" id="PF14107">
    <property type="entry name" value="DUF4280"/>
    <property type="match status" value="1"/>
</dbReference>
<dbReference type="SUPFAM" id="SSF53955">
    <property type="entry name" value="Lysozyme-like"/>
    <property type="match status" value="1"/>
</dbReference>
<proteinExistence type="predicted"/>
<accession>A0A2S8A7N0</accession>
<reference evidence="1 2" key="1">
    <citation type="submission" date="2018-02" db="EMBL/GenBank/DDBJ databases">
        <title>Genome sequences of Apibacter spp., gut symbionts of Asian honey bees.</title>
        <authorList>
            <person name="Kwong W.K."/>
            <person name="Steele M.I."/>
            <person name="Moran N.A."/>
        </authorList>
    </citation>
    <scope>NUCLEOTIDE SEQUENCE [LARGE SCALE GENOMIC DNA]</scope>
    <source>
        <strain evidence="2">wkB301</strain>
    </source>
</reference>
<dbReference type="InterPro" id="IPR023346">
    <property type="entry name" value="Lysozyme-like_dom_sf"/>
</dbReference>
<dbReference type="OrthoDB" id="1205067at2"/>
<dbReference type="Gene3D" id="1.10.530.10">
    <property type="match status" value="1"/>
</dbReference>
<evidence type="ECO:0000313" key="1">
    <source>
        <dbReference type="EMBL" id="PQL90571.1"/>
    </source>
</evidence>
<evidence type="ECO:0008006" key="3">
    <source>
        <dbReference type="Google" id="ProtNLM"/>
    </source>
</evidence>
<dbReference type="InterPro" id="IPR025460">
    <property type="entry name" value="DUF4280"/>
</dbReference>
<organism evidence="1 2">
    <name type="scientific">Apibacter adventoris</name>
    <dbReference type="NCBI Taxonomy" id="1679466"/>
    <lineage>
        <taxon>Bacteria</taxon>
        <taxon>Pseudomonadati</taxon>
        <taxon>Bacteroidota</taxon>
        <taxon>Flavobacteriia</taxon>
        <taxon>Flavobacteriales</taxon>
        <taxon>Weeksellaceae</taxon>
        <taxon>Apibacter</taxon>
    </lineage>
</organism>
<keyword evidence="2" id="KW-1185">Reference proteome</keyword>
<dbReference type="EMBL" id="PSZM01000046">
    <property type="protein sequence ID" value="PQL90571.1"/>
    <property type="molecule type" value="Genomic_DNA"/>
</dbReference>
<dbReference type="Proteomes" id="UP000238042">
    <property type="component" value="Unassembled WGS sequence"/>
</dbReference>
<name>A0A2S8A7N0_9FLAO</name>
<evidence type="ECO:0000313" key="2">
    <source>
        <dbReference type="Proteomes" id="UP000238042"/>
    </source>
</evidence>
<comment type="caution">
    <text evidence="1">The sequence shown here is derived from an EMBL/GenBank/DDBJ whole genome shotgun (WGS) entry which is preliminary data.</text>
</comment>
<dbReference type="RefSeq" id="WP_105247717.1">
    <property type="nucleotide sequence ID" value="NZ_PSZM01000046.1"/>
</dbReference>
<gene>
    <name evidence="1" type="ORF">C4S77_11880</name>
</gene>
<protein>
    <recommendedName>
        <fullName evidence="3">DUF4280 domain-containing protein</fullName>
    </recommendedName>
</protein>
<sequence>MADNTKTQGVIVVEGAQVKCSLGSLPKSSLKIKHKEDNKYFVNEKKIATWLEDDKDHMNFVSCKRSNPQPACTPDISWSDYYENAEFGKQKILIDKSQGKCKYKGMVTIAHHGQTSQPSSRIYKKDNKDSYDIFMLSPQLAATKGKKQPSVSKIDILPYTFPMQSIPANREVAFEIGGSIKNITLIATVGKNEDASLVSWAFYKGDTQKDRSKTYLEHGSTLNVKLEDLPEGKTTIYGYGQIPSGESTKIVINRKHNKLEGINLNLYKAKMGNTAEIPKKTYAIFTPKYTFPIDYKNQIIASSSIVWRIKDAKGNILYTNAPGFSADRKNSTTSAGILSGSLVSTFQNNGSYIVELEDSTLIKQGMVPDKKTLTVKVKNRSAKDIVNKGDEKIRKTGSFHLTASGITFDYGGTVGLGNRVFWFVQKDNGKAIALGLRSEVRMSVSALMEEFRKKQQIITDPYGIYKFQVFGEDKSQITTIGKGSDTALIEVAKNRMESIGGPVKIPVGAVATYETHLLMSLVTGENILWNKPQDPSAIFNLSADEKEATLKFKKPGKVKFSAYLEGTEVSNRPVEKTIEAAGASLDKALWCYANGKKRAETGWEEENYIHISLEGLSSTPVKIKVWVEHPEFDPQETFTQKDCLLKEIETTLNDKGSCQVSFIADKEIKEKIQKINPAPDRQANLLFTLEFANGKPLDLSKISLTHKQSGKEVEIVVSEGKNLYLVLDPGEYLKVPAPPRITAINFSNEAADNIQVGPTKYGAKHTIWVNTVGMPKEKLVVIVYKQLLKDDMKETYNNKEKAFAATAQVKKYEAQEVGTDGLLALDFTPEKKDADGDPQLFYVTVFKEKKNDKGETELVEVGSQLKSLDSLPFDKELNKDATQVGIVMPTLEEGQTPTAEQLKDVVSKFFHFYNPLYVSETGTIEDQQVISPVLVERGDSKKKKDCYCHKPLTVEFFKDMLFKLWSSEINGFSKEKIDATLWDRQKNLDDKKLERTVNEFNRIFTGYNINTCMQKIVFIALGYAETRFRLLGEDLSEYSSSKSIYKGRGFHQLTGIQDSSGLYNEAGPYEKYADFVGNKNIISQPDLLCTQIHYAIDSAGWFWTDKTNGKSVPNWSSASNTEYIKFRAEYFSKALGKQLNEVSHLVEEDEKYFWLQAKMLNGYPKGQKLETNPYGWTTRKKAFDILKNEVFEFDKRCKGNEELEFTGDRAPWMNVAIQEIINYGGKNESSIDSRIRQYHKEGGGLTAGSGTAWCSSFICWVLENSNPKYKSPHSAGSRDFLTHSSVEGCDVFFGAIAVFSDCDSTGTNIKSSGHVTFVFGKLLDKEDTYAVLGGNQGDMITLSPNYRFHGKAFPMNKKKTTFKIFRGFFKPKGYIIKEEDKLNKNDEYATIKEANRKLKQKTQDTSKGESSR</sequence>